<reference evidence="2 3" key="1">
    <citation type="submission" date="2023-08" db="EMBL/GenBank/DDBJ databases">
        <title>Mesonia sp. MT50, isolated from deep-sea sediment of the Mariana Trench.</title>
        <authorList>
            <person name="Fu H."/>
        </authorList>
    </citation>
    <scope>NUCLEOTIDE SEQUENCE [LARGE SCALE GENOMIC DNA]</scope>
    <source>
        <strain evidence="2 3">MT50</strain>
    </source>
</reference>
<dbReference type="SMART" id="SM00558">
    <property type="entry name" value="JmjC"/>
    <property type="match status" value="1"/>
</dbReference>
<name>A0ABU1A671_9FLAO</name>
<dbReference type="InterPro" id="IPR041667">
    <property type="entry name" value="Cupin_8"/>
</dbReference>
<dbReference type="SUPFAM" id="SSF51197">
    <property type="entry name" value="Clavaminate synthase-like"/>
    <property type="match status" value="1"/>
</dbReference>
<dbReference type="PROSITE" id="PS51184">
    <property type="entry name" value="JMJC"/>
    <property type="match status" value="1"/>
</dbReference>
<dbReference type="EMBL" id="JAVHUL010000054">
    <property type="protein sequence ID" value="MDQ7918598.1"/>
    <property type="molecule type" value="Genomic_DNA"/>
</dbReference>
<protein>
    <submittedName>
        <fullName evidence="2">Cupin-like domain-containing protein</fullName>
    </submittedName>
</protein>
<dbReference type="PANTHER" id="PTHR12461">
    <property type="entry name" value="HYPOXIA-INDUCIBLE FACTOR 1 ALPHA INHIBITOR-RELATED"/>
    <property type="match status" value="1"/>
</dbReference>
<evidence type="ECO:0000313" key="2">
    <source>
        <dbReference type="EMBL" id="MDQ7918598.1"/>
    </source>
</evidence>
<proteinExistence type="predicted"/>
<evidence type="ECO:0000259" key="1">
    <source>
        <dbReference type="PROSITE" id="PS51184"/>
    </source>
</evidence>
<accession>A0ABU1A671</accession>
<dbReference type="Gene3D" id="2.60.120.650">
    <property type="entry name" value="Cupin"/>
    <property type="match status" value="1"/>
</dbReference>
<comment type="caution">
    <text evidence="2">The sequence shown here is derived from an EMBL/GenBank/DDBJ whole genome shotgun (WGS) entry which is preliminary data.</text>
</comment>
<dbReference type="PANTHER" id="PTHR12461:SF105">
    <property type="entry name" value="HYPOXIA-INDUCIBLE FACTOR 1-ALPHA INHIBITOR"/>
    <property type="match status" value="1"/>
</dbReference>
<dbReference type="RefSeq" id="WP_308865597.1">
    <property type="nucleotide sequence ID" value="NZ_JAVHUL010000054.1"/>
</dbReference>
<feature type="domain" description="JmjC" evidence="1">
    <location>
        <begin position="108"/>
        <end position="257"/>
    </location>
</feature>
<evidence type="ECO:0000313" key="3">
    <source>
        <dbReference type="Proteomes" id="UP001230915"/>
    </source>
</evidence>
<dbReference type="Pfam" id="PF13621">
    <property type="entry name" value="Cupin_8"/>
    <property type="match status" value="1"/>
</dbReference>
<dbReference type="Proteomes" id="UP001230915">
    <property type="component" value="Unassembled WGS sequence"/>
</dbReference>
<organism evidence="2 3">
    <name type="scientific">Mesonia profundi</name>
    <dbReference type="NCBI Taxonomy" id="3070998"/>
    <lineage>
        <taxon>Bacteria</taxon>
        <taxon>Pseudomonadati</taxon>
        <taxon>Bacteroidota</taxon>
        <taxon>Flavobacteriia</taxon>
        <taxon>Flavobacteriales</taxon>
        <taxon>Flavobacteriaceae</taxon>
        <taxon>Mesonia</taxon>
    </lineage>
</organism>
<gene>
    <name evidence="2" type="ORF">RBU60_13545</name>
</gene>
<keyword evidence="3" id="KW-1185">Reference proteome</keyword>
<sequence>MKDSKMQLEQIEHVDAIEANHFKESYVKALIPLVVRNLSKDWPASKKWSLDYFAQEVGEVEVPLYNSEPAKGKESSRTTAARMLMKDYVTLLKKGPTDLRIFFFNILQKAPELMGDFKYPDLGIKFFKKLPVLFFGGAGSKVLLHYDMDFANNLHFNFVGEKEVFLFPHDQKAFLYHVPHSIVSMESIEFDNPDYDKFPALKYAKGFKVLLKPGDMLYIPSGYWHYIRYKTPSVSLTLRSFPSSSVKRLKFLKSILFTMHFDNIMRKLRGQNWIDYKNKIAVETAEKAMRGRYN</sequence>
<dbReference type="InterPro" id="IPR003347">
    <property type="entry name" value="JmjC_dom"/>
</dbReference>